<protein>
    <submittedName>
        <fullName evidence="2">Uncharacterized protein</fullName>
    </submittedName>
</protein>
<keyword evidence="3" id="KW-1185">Reference proteome</keyword>
<dbReference type="EMBL" id="JARIHO010000112">
    <property type="protein sequence ID" value="KAJ7302736.1"/>
    <property type="molecule type" value="Genomic_DNA"/>
</dbReference>
<feature type="region of interest" description="Disordered" evidence="1">
    <location>
        <begin position="55"/>
        <end position="82"/>
    </location>
</feature>
<organism evidence="2 3">
    <name type="scientific">Mycena albidolilacea</name>
    <dbReference type="NCBI Taxonomy" id="1033008"/>
    <lineage>
        <taxon>Eukaryota</taxon>
        <taxon>Fungi</taxon>
        <taxon>Dikarya</taxon>
        <taxon>Basidiomycota</taxon>
        <taxon>Agaricomycotina</taxon>
        <taxon>Agaricomycetes</taxon>
        <taxon>Agaricomycetidae</taxon>
        <taxon>Agaricales</taxon>
        <taxon>Marasmiineae</taxon>
        <taxon>Mycenaceae</taxon>
        <taxon>Mycena</taxon>
    </lineage>
</organism>
<reference evidence="2" key="1">
    <citation type="submission" date="2023-03" db="EMBL/GenBank/DDBJ databases">
        <title>Massive genome expansion in bonnet fungi (Mycena s.s.) driven by repeated elements and novel gene families across ecological guilds.</title>
        <authorList>
            <consortium name="Lawrence Berkeley National Laboratory"/>
            <person name="Harder C.B."/>
            <person name="Miyauchi S."/>
            <person name="Viragh M."/>
            <person name="Kuo A."/>
            <person name="Thoen E."/>
            <person name="Andreopoulos B."/>
            <person name="Lu D."/>
            <person name="Skrede I."/>
            <person name="Drula E."/>
            <person name="Henrissat B."/>
            <person name="Morin E."/>
            <person name="Kohler A."/>
            <person name="Barry K."/>
            <person name="LaButti K."/>
            <person name="Morin E."/>
            <person name="Salamov A."/>
            <person name="Lipzen A."/>
            <person name="Mereny Z."/>
            <person name="Hegedus B."/>
            <person name="Baldrian P."/>
            <person name="Stursova M."/>
            <person name="Weitz H."/>
            <person name="Taylor A."/>
            <person name="Grigoriev I.V."/>
            <person name="Nagy L.G."/>
            <person name="Martin F."/>
            <person name="Kauserud H."/>
        </authorList>
    </citation>
    <scope>NUCLEOTIDE SEQUENCE</scope>
    <source>
        <strain evidence="2">CBHHK002</strain>
    </source>
</reference>
<name>A0AAD6Z1E1_9AGAR</name>
<sequence>MAAVFGNTPEFQHTHNLLLVPTNPAFSAHLARSSAGFARNANRLQRDPYRKKECLTSSSTLYSPRQISSPRPPRLGLGIADTTGPVVETNMKSYGSSHRRTRACICGQRTFIHYHRAAGAQLVERTLLLNADIAMTYLGVRRELLALAYDVPCG</sequence>
<gene>
    <name evidence="2" type="ORF">DFH08DRAFT_977584</name>
</gene>
<evidence type="ECO:0000313" key="3">
    <source>
        <dbReference type="Proteomes" id="UP001218218"/>
    </source>
</evidence>
<accession>A0AAD6Z1E1</accession>
<dbReference type="Proteomes" id="UP001218218">
    <property type="component" value="Unassembled WGS sequence"/>
</dbReference>
<evidence type="ECO:0000313" key="2">
    <source>
        <dbReference type="EMBL" id="KAJ7302736.1"/>
    </source>
</evidence>
<evidence type="ECO:0000256" key="1">
    <source>
        <dbReference type="SAM" id="MobiDB-lite"/>
    </source>
</evidence>
<proteinExistence type="predicted"/>
<dbReference type="AlphaFoldDB" id="A0AAD6Z1E1"/>
<comment type="caution">
    <text evidence="2">The sequence shown here is derived from an EMBL/GenBank/DDBJ whole genome shotgun (WGS) entry which is preliminary data.</text>
</comment>